<protein>
    <submittedName>
        <fullName evidence="14">Fatty acid oxidation complex subunit alpha</fullName>
    </submittedName>
</protein>
<evidence type="ECO:0000256" key="9">
    <source>
        <dbReference type="ARBA" id="ARBA00023268"/>
    </source>
</evidence>
<dbReference type="Pfam" id="PF00378">
    <property type="entry name" value="ECH_1"/>
    <property type="match status" value="1"/>
</dbReference>
<keyword evidence="3" id="KW-0276">Fatty acid metabolism</keyword>
<dbReference type="UniPathway" id="UPA00659"/>
<dbReference type="AlphaFoldDB" id="A0A518B8E3"/>
<dbReference type="RefSeq" id="WP_145260543.1">
    <property type="nucleotide sequence ID" value="NZ_CP036279.1"/>
</dbReference>
<dbReference type="GO" id="GO:0016509">
    <property type="term" value="F:long-chain (3S)-3-hydroxyacyl-CoA dehydrogenase (NAD+) activity"/>
    <property type="evidence" value="ECO:0007669"/>
    <property type="project" value="TreeGrafter"/>
</dbReference>
<keyword evidence="5" id="KW-0560">Oxidoreductase</keyword>
<feature type="domain" description="3-hydroxyacyl-CoA dehydrogenase NAD binding" evidence="13">
    <location>
        <begin position="318"/>
        <end position="496"/>
    </location>
</feature>
<proteinExistence type="inferred from homology"/>
<dbReference type="PANTHER" id="PTHR43612:SF3">
    <property type="entry name" value="TRIFUNCTIONAL ENZYME SUBUNIT ALPHA, MITOCHONDRIAL"/>
    <property type="match status" value="1"/>
</dbReference>
<dbReference type="SUPFAM" id="SSF48179">
    <property type="entry name" value="6-phosphogluconate dehydrogenase C-terminal domain-like"/>
    <property type="match status" value="2"/>
</dbReference>
<dbReference type="FunFam" id="3.40.50.720:FF:000009">
    <property type="entry name" value="Fatty oxidation complex, alpha subunit"/>
    <property type="match status" value="1"/>
</dbReference>
<sequence>MTSAFHVSHAADDTLLVEFDVPGSKVNTLSRAVLAELAQHLSQLRDRDDLEGLIFRSRKPGQFIAGADLRELAQLPLATPKEIKELTSLGQSLFDQISKLPFPTIALIDGACMGGGTELVLAFDERIASSDGGTSIGLPETKLGILPGWGGTQRLPRLIGPPKAIEMICSGDPVDAATAAELGIVFDAVPSERLLDEGLRVLEMLRSSDEWKQRREERRGPIRLCPDAAAFMFATAEGGVLQKTKGQFPAPLAALGAIREGAQGDLDQGFAVERDAFLGLIESPIAANLMAIFFMDKRLQRDIGVDAEGVIPEKVSRVGVVGAGLMGSGIAAACARRGLPTTMVDVEEKALGAGLGRIQEVIASRIRIGRATPEDMASALALLSTSTTPANVAGSDVVIEAVVEREEVKRELYQRMKQHLGPNTILASNTSTIAISTLAESAPSPERFVGMHFFNPVDRMALVEVIRGKETSDQTVATIVALAKRIKKTPIVVRDCAGFLVNRVLFPYLSEAVLLWLEGAAMDDVDRCATSFGMPMGPFLLHDVVGLDTAFYASGVMNQAYPDRSVKLDVLADLVKAGHLGQKTGRGFRKHEGRKRKPSADAGVEAIRERHQLAQKSFAPEEMTDRLFLPMLLEATRALEEEIVREPGDVDMGLILGTGFPPTKGGILRWCDTVGAGEILARVERLEGLGKRFEPTDTLRELARTGGRFYPLPKRSG</sequence>
<keyword evidence="4" id="KW-0442">Lipid degradation</keyword>
<comment type="similarity">
    <text evidence="2">In the central section; belongs to the 3-hydroxyacyl-CoA dehydrogenase family.</text>
</comment>
<feature type="compositionally biased region" description="Basic residues" evidence="11">
    <location>
        <begin position="586"/>
        <end position="597"/>
    </location>
</feature>
<dbReference type="InterPro" id="IPR029045">
    <property type="entry name" value="ClpP/crotonase-like_dom_sf"/>
</dbReference>
<evidence type="ECO:0000256" key="2">
    <source>
        <dbReference type="ARBA" id="ARBA00007005"/>
    </source>
</evidence>
<evidence type="ECO:0000256" key="3">
    <source>
        <dbReference type="ARBA" id="ARBA00022832"/>
    </source>
</evidence>
<dbReference type="KEGG" id="knv:Pan216_41170"/>
<dbReference type="GO" id="GO:0004300">
    <property type="term" value="F:enoyl-CoA hydratase activity"/>
    <property type="evidence" value="ECO:0007669"/>
    <property type="project" value="TreeGrafter"/>
</dbReference>
<dbReference type="InterPro" id="IPR008927">
    <property type="entry name" value="6-PGluconate_DH-like_C_sf"/>
</dbReference>
<evidence type="ECO:0000259" key="12">
    <source>
        <dbReference type="Pfam" id="PF00725"/>
    </source>
</evidence>
<dbReference type="InterPro" id="IPR050136">
    <property type="entry name" value="FA_oxidation_alpha_subunit"/>
</dbReference>
<dbReference type="SUPFAM" id="SSF52096">
    <property type="entry name" value="ClpP/crotonase"/>
    <property type="match status" value="1"/>
</dbReference>
<evidence type="ECO:0000313" key="14">
    <source>
        <dbReference type="EMBL" id="QDU63239.1"/>
    </source>
</evidence>
<dbReference type="Proteomes" id="UP000317093">
    <property type="component" value="Chromosome"/>
</dbReference>
<evidence type="ECO:0000256" key="7">
    <source>
        <dbReference type="ARBA" id="ARBA00023098"/>
    </source>
</evidence>
<feature type="region of interest" description="Disordered" evidence="11">
    <location>
        <begin position="583"/>
        <end position="603"/>
    </location>
</feature>
<dbReference type="SUPFAM" id="SSF51735">
    <property type="entry name" value="NAD(P)-binding Rossmann-fold domains"/>
    <property type="match status" value="1"/>
</dbReference>
<dbReference type="Gene3D" id="3.90.226.10">
    <property type="entry name" value="2-enoyl-CoA Hydratase, Chain A, domain 1"/>
    <property type="match status" value="1"/>
</dbReference>
<dbReference type="Gene3D" id="3.40.50.720">
    <property type="entry name" value="NAD(P)-binding Rossmann-like Domain"/>
    <property type="match status" value="1"/>
</dbReference>
<comment type="catalytic activity">
    <reaction evidence="10">
        <text>a (3S)-3-hydroxyacyl-CoA + NAD(+) = a 3-oxoacyl-CoA + NADH + H(+)</text>
        <dbReference type="Rhea" id="RHEA:22432"/>
        <dbReference type="ChEBI" id="CHEBI:15378"/>
        <dbReference type="ChEBI" id="CHEBI:57318"/>
        <dbReference type="ChEBI" id="CHEBI:57540"/>
        <dbReference type="ChEBI" id="CHEBI:57945"/>
        <dbReference type="ChEBI" id="CHEBI:90726"/>
        <dbReference type="EC" id="1.1.1.35"/>
    </reaction>
</comment>
<evidence type="ECO:0000313" key="15">
    <source>
        <dbReference type="Proteomes" id="UP000317093"/>
    </source>
</evidence>
<keyword evidence="8" id="KW-0456">Lyase</keyword>
<organism evidence="14 15">
    <name type="scientific">Kolteria novifilia</name>
    <dbReference type="NCBI Taxonomy" id="2527975"/>
    <lineage>
        <taxon>Bacteria</taxon>
        <taxon>Pseudomonadati</taxon>
        <taxon>Planctomycetota</taxon>
        <taxon>Planctomycetia</taxon>
        <taxon>Kolteriales</taxon>
        <taxon>Kolteriaceae</taxon>
        <taxon>Kolteria</taxon>
    </lineage>
</organism>
<name>A0A518B8E3_9BACT</name>
<keyword evidence="15" id="KW-1185">Reference proteome</keyword>
<comment type="pathway">
    <text evidence="1">Lipid metabolism; fatty acid beta-oxidation.</text>
</comment>
<dbReference type="InterPro" id="IPR036291">
    <property type="entry name" value="NAD(P)-bd_dom_sf"/>
</dbReference>
<evidence type="ECO:0000256" key="6">
    <source>
        <dbReference type="ARBA" id="ARBA00023027"/>
    </source>
</evidence>
<dbReference type="InterPro" id="IPR006108">
    <property type="entry name" value="3HC_DH_C"/>
</dbReference>
<keyword evidence="7" id="KW-0443">Lipid metabolism</keyword>
<evidence type="ECO:0000256" key="8">
    <source>
        <dbReference type="ARBA" id="ARBA00023239"/>
    </source>
</evidence>
<dbReference type="GO" id="GO:0006635">
    <property type="term" value="P:fatty acid beta-oxidation"/>
    <property type="evidence" value="ECO:0007669"/>
    <property type="project" value="UniProtKB-UniPathway"/>
</dbReference>
<dbReference type="Pfam" id="PF00725">
    <property type="entry name" value="3HCDH"/>
    <property type="match status" value="1"/>
</dbReference>
<dbReference type="CDD" id="cd06558">
    <property type="entry name" value="crotonase-like"/>
    <property type="match status" value="1"/>
</dbReference>
<reference evidence="14 15" key="1">
    <citation type="submission" date="2019-02" db="EMBL/GenBank/DDBJ databases">
        <title>Deep-cultivation of Planctomycetes and their phenomic and genomic characterization uncovers novel biology.</title>
        <authorList>
            <person name="Wiegand S."/>
            <person name="Jogler M."/>
            <person name="Boedeker C."/>
            <person name="Pinto D."/>
            <person name="Vollmers J."/>
            <person name="Rivas-Marin E."/>
            <person name="Kohn T."/>
            <person name="Peeters S.H."/>
            <person name="Heuer A."/>
            <person name="Rast P."/>
            <person name="Oberbeckmann S."/>
            <person name="Bunk B."/>
            <person name="Jeske O."/>
            <person name="Meyerdierks A."/>
            <person name="Storesund J.E."/>
            <person name="Kallscheuer N."/>
            <person name="Luecker S."/>
            <person name="Lage O.M."/>
            <person name="Pohl T."/>
            <person name="Merkel B.J."/>
            <person name="Hornburger P."/>
            <person name="Mueller R.-W."/>
            <person name="Bruemmer F."/>
            <person name="Labrenz M."/>
            <person name="Spormann A.M."/>
            <person name="Op den Camp H."/>
            <person name="Overmann J."/>
            <person name="Amann R."/>
            <person name="Jetten M.S.M."/>
            <person name="Mascher T."/>
            <person name="Medema M.H."/>
            <person name="Devos D.P."/>
            <person name="Kaster A.-K."/>
            <person name="Ovreas L."/>
            <person name="Rohde M."/>
            <person name="Galperin M.Y."/>
            <person name="Jogler C."/>
        </authorList>
    </citation>
    <scope>NUCLEOTIDE SEQUENCE [LARGE SCALE GENOMIC DNA]</scope>
    <source>
        <strain evidence="14 15">Pan216</strain>
    </source>
</reference>
<dbReference type="InterPro" id="IPR006176">
    <property type="entry name" value="3-OHacyl-CoA_DH_NAD-bd"/>
</dbReference>
<keyword evidence="9" id="KW-0511">Multifunctional enzyme</keyword>
<gene>
    <name evidence="14" type="primary">fadB</name>
    <name evidence="14" type="ORF">Pan216_41170</name>
</gene>
<accession>A0A518B8E3</accession>
<dbReference type="Pfam" id="PF02737">
    <property type="entry name" value="3HCDH_N"/>
    <property type="match status" value="1"/>
</dbReference>
<evidence type="ECO:0000256" key="4">
    <source>
        <dbReference type="ARBA" id="ARBA00022963"/>
    </source>
</evidence>
<dbReference type="GO" id="GO:0070403">
    <property type="term" value="F:NAD+ binding"/>
    <property type="evidence" value="ECO:0007669"/>
    <property type="project" value="InterPro"/>
</dbReference>
<evidence type="ECO:0000256" key="1">
    <source>
        <dbReference type="ARBA" id="ARBA00005005"/>
    </source>
</evidence>
<evidence type="ECO:0000256" key="11">
    <source>
        <dbReference type="SAM" id="MobiDB-lite"/>
    </source>
</evidence>
<dbReference type="Gene3D" id="1.10.1040.50">
    <property type="match status" value="1"/>
</dbReference>
<evidence type="ECO:0000256" key="10">
    <source>
        <dbReference type="ARBA" id="ARBA00049556"/>
    </source>
</evidence>
<dbReference type="OrthoDB" id="9771883at2"/>
<evidence type="ECO:0000259" key="13">
    <source>
        <dbReference type="Pfam" id="PF02737"/>
    </source>
</evidence>
<evidence type="ECO:0000256" key="5">
    <source>
        <dbReference type="ARBA" id="ARBA00023002"/>
    </source>
</evidence>
<dbReference type="PANTHER" id="PTHR43612">
    <property type="entry name" value="TRIFUNCTIONAL ENZYME SUBUNIT ALPHA"/>
    <property type="match status" value="1"/>
</dbReference>
<keyword evidence="6" id="KW-0520">NAD</keyword>
<feature type="domain" description="3-hydroxyacyl-CoA dehydrogenase C-terminal" evidence="12">
    <location>
        <begin position="498"/>
        <end position="590"/>
    </location>
</feature>
<dbReference type="InterPro" id="IPR001753">
    <property type="entry name" value="Enoyl-CoA_hydra/iso"/>
</dbReference>
<dbReference type="EMBL" id="CP036279">
    <property type="protein sequence ID" value="QDU63239.1"/>
    <property type="molecule type" value="Genomic_DNA"/>
</dbReference>